<dbReference type="RefSeq" id="WP_273632083.1">
    <property type="nucleotide sequence ID" value="NZ_CP117167.1"/>
</dbReference>
<feature type="transmembrane region" description="Helical" evidence="5">
    <location>
        <begin position="437"/>
        <end position="455"/>
    </location>
</feature>
<feature type="transmembrane region" description="Helical" evidence="5">
    <location>
        <begin position="180"/>
        <end position="199"/>
    </location>
</feature>
<keyword evidence="8" id="KW-1185">Reference proteome</keyword>
<feature type="transmembrane region" description="Helical" evidence="5">
    <location>
        <begin position="351"/>
        <end position="369"/>
    </location>
</feature>
<dbReference type="Proteomes" id="UP001216139">
    <property type="component" value="Chromosome"/>
</dbReference>
<keyword evidence="3 5" id="KW-1133">Transmembrane helix</keyword>
<keyword evidence="2 5" id="KW-0812">Transmembrane</keyword>
<name>A0ABY7TCR1_9SPHI</name>
<feature type="transmembrane region" description="Helical" evidence="5">
    <location>
        <begin position="258"/>
        <end position="276"/>
    </location>
</feature>
<keyword evidence="4 5" id="KW-0472">Membrane</keyword>
<dbReference type="Pfam" id="PF04932">
    <property type="entry name" value="Wzy_C"/>
    <property type="match status" value="1"/>
</dbReference>
<dbReference type="PANTHER" id="PTHR37422">
    <property type="entry name" value="TEICHURONIC ACID BIOSYNTHESIS PROTEIN TUAE"/>
    <property type="match status" value="1"/>
</dbReference>
<feature type="transmembrane region" description="Helical" evidence="5">
    <location>
        <begin position="73"/>
        <end position="95"/>
    </location>
</feature>
<evidence type="ECO:0000256" key="2">
    <source>
        <dbReference type="ARBA" id="ARBA00022692"/>
    </source>
</evidence>
<dbReference type="InterPro" id="IPR007016">
    <property type="entry name" value="O-antigen_ligase-rel_domated"/>
</dbReference>
<gene>
    <name evidence="7" type="ORF">PQO05_07490</name>
</gene>
<feature type="transmembrane region" description="Helical" evidence="5">
    <location>
        <begin position="12"/>
        <end position="33"/>
    </location>
</feature>
<evidence type="ECO:0000256" key="3">
    <source>
        <dbReference type="ARBA" id="ARBA00022989"/>
    </source>
</evidence>
<accession>A0ABY7TCR1</accession>
<keyword evidence="7" id="KW-0436">Ligase</keyword>
<dbReference type="EMBL" id="CP117167">
    <property type="protein sequence ID" value="WCT13776.1"/>
    <property type="molecule type" value="Genomic_DNA"/>
</dbReference>
<evidence type="ECO:0000259" key="6">
    <source>
        <dbReference type="Pfam" id="PF04932"/>
    </source>
</evidence>
<feature type="transmembrane region" description="Helical" evidence="5">
    <location>
        <begin position="231"/>
        <end position="249"/>
    </location>
</feature>
<evidence type="ECO:0000313" key="8">
    <source>
        <dbReference type="Proteomes" id="UP001216139"/>
    </source>
</evidence>
<feature type="transmembrane region" description="Helical" evidence="5">
    <location>
        <begin position="381"/>
        <end position="400"/>
    </location>
</feature>
<dbReference type="InterPro" id="IPR051533">
    <property type="entry name" value="WaaL-like"/>
</dbReference>
<feature type="transmembrane region" description="Helical" evidence="5">
    <location>
        <begin position="48"/>
        <end position="66"/>
    </location>
</feature>
<dbReference type="GO" id="GO:0016874">
    <property type="term" value="F:ligase activity"/>
    <property type="evidence" value="ECO:0007669"/>
    <property type="project" value="UniProtKB-KW"/>
</dbReference>
<comment type="subcellular location">
    <subcellularLocation>
        <location evidence="1">Membrane</location>
        <topology evidence="1">Multi-pass membrane protein</topology>
    </subcellularLocation>
</comment>
<feature type="transmembrane region" description="Helical" evidence="5">
    <location>
        <begin position="131"/>
        <end position="155"/>
    </location>
</feature>
<sequence>MTANQSSERIGISYFAFVGITIGIISLLATPFVTPRIFLDEFFTGPRLWFIAVIGFSLFILSLNLLTGRKRNWLIFNPADTALIITTIYIFLYRVCVSSEVFSVKTVTFICLVLEYFIVKELARRFNARETKIFAIIVFAAFLITALLNCLHALLQFDGFLPSHNSYFPVTGNFPNPARLANTIVALCPVILSGVFLPVKSNLSRIGFRLLIFLSILFLIFILFLTYTRAAWLAFLVSLLFVLIQGSFLKERLKHQSFLITIALVFLLIGVCLINLKPESSLGRLTIWKIALNIIKERPLTGIGYGEFENRYDLFQARYFLKNTSGAAEVKRADIIKYPYNIFLQIWCEQGLIGLLLFLYFCFYLVLAAWTTRHKNQYQRFLSRASVIGVITIVVCGISSYPFDILPVMVLFALYAGMASGTLKLEKPVFGFPEKKILIGAGLFLFGFYLLRYDYIEFRNGRNLKDTIDNNYHSQSLEQFYPAFKNDPEYLNAYAEELLSKRKYAQLIANVKIMELPLIYPETWLCLAKGYDGLLQPDNAEYCFKIASAIIPGRFSFKYELVNFYYAHSMYLKAYRSSQELLTMPVKIESTDVTDIKNKTRAIMIHCYEKLRINK</sequence>
<protein>
    <submittedName>
        <fullName evidence="7">O-antigen ligase family protein</fullName>
    </submittedName>
</protein>
<feature type="domain" description="O-antigen ligase-related" evidence="6">
    <location>
        <begin position="215"/>
        <end position="359"/>
    </location>
</feature>
<feature type="transmembrane region" description="Helical" evidence="5">
    <location>
        <begin position="101"/>
        <end position="119"/>
    </location>
</feature>
<proteinExistence type="predicted"/>
<feature type="transmembrane region" description="Helical" evidence="5">
    <location>
        <begin position="206"/>
        <end position="225"/>
    </location>
</feature>
<dbReference type="PANTHER" id="PTHR37422:SF13">
    <property type="entry name" value="LIPOPOLYSACCHARIDE BIOSYNTHESIS PROTEIN PA4999-RELATED"/>
    <property type="match status" value="1"/>
</dbReference>
<evidence type="ECO:0000313" key="7">
    <source>
        <dbReference type="EMBL" id="WCT13776.1"/>
    </source>
</evidence>
<organism evidence="7 8">
    <name type="scientific">Mucilaginibacter jinjuensis</name>
    <dbReference type="NCBI Taxonomy" id="1176721"/>
    <lineage>
        <taxon>Bacteria</taxon>
        <taxon>Pseudomonadati</taxon>
        <taxon>Bacteroidota</taxon>
        <taxon>Sphingobacteriia</taxon>
        <taxon>Sphingobacteriales</taxon>
        <taxon>Sphingobacteriaceae</taxon>
        <taxon>Mucilaginibacter</taxon>
    </lineage>
</organism>
<evidence type="ECO:0000256" key="5">
    <source>
        <dbReference type="SAM" id="Phobius"/>
    </source>
</evidence>
<evidence type="ECO:0000256" key="4">
    <source>
        <dbReference type="ARBA" id="ARBA00023136"/>
    </source>
</evidence>
<reference evidence="7 8" key="1">
    <citation type="submission" date="2023-02" db="EMBL/GenBank/DDBJ databases">
        <title>Genome sequence of Mucilaginibacter jinjuensis strain KACC 16571.</title>
        <authorList>
            <person name="Kim S."/>
            <person name="Heo J."/>
            <person name="Kwon S.-W."/>
        </authorList>
    </citation>
    <scope>NUCLEOTIDE SEQUENCE [LARGE SCALE GENOMIC DNA]</scope>
    <source>
        <strain evidence="7 8">KACC 16571</strain>
    </source>
</reference>
<evidence type="ECO:0000256" key="1">
    <source>
        <dbReference type="ARBA" id="ARBA00004141"/>
    </source>
</evidence>